<gene>
    <name evidence="1" type="ORF">HZF10_04175</name>
</gene>
<reference evidence="1 2" key="1">
    <citation type="submission" date="2020-07" db="EMBL/GenBank/DDBJ databases">
        <authorList>
            <person name="Sun Q."/>
        </authorList>
    </citation>
    <scope>NUCLEOTIDE SEQUENCE [LARGE SCALE GENOMIC DNA]</scope>
    <source>
        <strain evidence="1 2">MAH-1</strain>
    </source>
</reference>
<keyword evidence="2" id="KW-1185">Reference proteome</keyword>
<evidence type="ECO:0000313" key="1">
    <source>
        <dbReference type="EMBL" id="NYA70105.1"/>
    </source>
</evidence>
<proteinExistence type="predicted"/>
<accession>A0A7Y8Y0D2</accession>
<evidence type="ECO:0000313" key="2">
    <source>
        <dbReference type="Proteomes" id="UP000535020"/>
    </source>
</evidence>
<dbReference type="EMBL" id="JACBJI010000002">
    <property type="protein sequence ID" value="NYA70105.1"/>
    <property type="molecule type" value="Genomic_DNA"/>
</dbReference>
<name>A0A7Y8Y0D2_9FLAO</name>
<sequence length="102" mass="11600">MKRTEEQVIALAKKIITDLDPKALDFDKVEQAKFIPDYKPLRGQDKDKITPSWLVTIRNAFGQVDFLAIADESGEPLHYQNSNTAVFEIEKREDGTYKKSAA</sequence>
<dbReference type="Proteomes" id="UP000535020">
    <property type="component" value="Unassembled WGS sequence"/>
</dbReference>
<comment type="caution">
    <text evidence="1">The sequence shown here is derived from an EMBL/GenBank/DDBJ whole genome shotgun (WGS) entry which is preliminary data.</text>
</comment>
<dbReference type="AlphaFoldDB" id="A0A7Y8Y0D2"/>
<dbReference type="RefSeq" id="WP_176004930.1">
    <property type="nucleotide sequence ID" value="NZ_JABWMI010000006.1"/>
</dbReference>
<organism evidence="1 2">
    <name type="scientific">Flavobacterium agri</name>
    <dbReference type="NCBI Taxonomy" id="2743471"/>
    <lineage>
        <taxon>Bacteria</taxon>
        <taxon>Pseudomonadati</taxon>
        <taxon>Bacteroidota</taxon>
        <taxon>Flavobacteriia</taxon>
        <taxon>Flavobacteriales</taxon>
        <taxon>Flavobacteriaceae</taxon>
        <taxon>Flavobacterium</taxon>
    </lineage>
</organism>
<protein>
    <submittedName>
        <fullName evidence="1">Uncharacterized protein</fullName>
    </submittedName>
</protein>